<dbReference type="SUPFAM" id="SSF53335">
    <property type="entry name" value="S-adenosyl-L-methionine-dependent methyltransferases"/>
    <property type="match status" value="1"/>
</dbReference>
<keyword evidence="6" id="KW-0238">DNA-binding</keyword>
<dbReference type="Proteomes" id="UP000228886">
    <property type="component" value="Unassembled WGS sequence"/>
</dbReference>
<evidence type="ECO:0000256" key="7">
    <source>
        <dbReference type="ARBA" id="ARBA00049120"/>
    </source>
</evidence>
<dbReference type="InterPro" id="IPR016024">
    <property type="entry name" value="ARM-type_fold"/>
</dbReference>
<dbReference type="AlphaFoldDB" id="A0A2M7E7V5"/>
<dbReference type="PROSITE" id="PS00093">
    <property type="entry name" value="N4_MTASE"/>
    <property type="match status" value="1"/>
</dbReference>
<evidence type="ECO:0000256" key="8">
    <source>
        <dbReference type="RuleBase" id="RU362026"/>
    </source>
</evidence>
<accession>A0A2M7E7V5</accession>
<protein>
    <recommendedName>
        <fullName evidence="8">Methyltransferase</fullName>
        <ecNumber evidence="8">2.1.1.-</ecNumber>
    </recommendedName>
</protein>
<evidence type="ECO:0000259" key="9">
    <source>
        <dbReference type="Pfam" id="PF01555"/>
    </source>
</evidence>
<dbReference type="Pfam" id="PF13646">
    <property type="entry name" value="HEAT_2"/>
    <property type="match status" value="1"/>
</dbReference>
<feature type="domain" description="DNA methylase N-4/N-6" evidence="9">
    <location>
        <begin position="211"/>
        <end position="439"/>
    </location>
</feature>
<keyword evidence="3" id="KW-0808">Transferase</keyword>
<organism evidence="10 11">
    <name type="scientific">bacterium (Candidatus Ratteibacteria) CG01_land_8_20_14_3_00_40_19</name>
    <dbReference type="NCBI Taxonomy" id="2014290"/>
    <lineage>
        <taxon>Bacteria</taxon>
        <taxon>Candidatus Ratteibacteria</taxon>
    </lineage>
</organism>
<evidence type="ECO:0000313" key="11">
    <source>
        <dbReference type="Proteomes" id="UP000228886"/>
    </source>
</evidence>
<dbReference type="EMBL" id="PETL01000255">
    <property type="protein sequence ID" value="PIV63827.1"/>
    <property type="molecule type" value="Genomic_DNA"/>
</dbReference>
<evidence type="ECO:0000256" key="6">
    <source>
        <dbReference type="ARBA" id="ARBA00023125"/>
    </source>
</evidence>
<dbReference type="PRINTS" id="PR00508">
    <property type="entry name" value="S21N4MTFRASE"/>
</dbReference>
<dbReference type="Gene3D" id="3.40.50.150">
    <property type="entry name" value="Vaccinia Virus protein VP39"/>
    <property type="match status" value="1"/>
</dbReference>
<keyword evidence="4" id="KW-0949">S-adenosyl-L-methionine</keyword>
<dbReference type="GO" id="GO:0015667">
    <property type="term" value="F:site-specific DNA-methyltransferase (cytosine-N4-specific) activity"/>
    <property type="evidence" value="ECO:0007669"/>
    <property type="project" value="UniProtKB-EC"/>
</dbReference>
<comment type="catalytic activity">
    <reaction evidence="7">
        <text>a 2'-deoxycytidine in DNA + S-adenosyl-L-methionine = an N(4)-methyl-2'-deoxycytidine in DNA + S-adenosyl-L-homocysteine + H(+)</text>
        <dbReference type="Rhea" id="RHEA:16857"/>
        <dbReference type="Rhea" id="RHEA-COMP:11369"/>
        <dbReference type="Rhea" id="RHEA-COMP:13674"/>
        <dbReference type="ChEBI" id="CHEBI:15378"/>
        <dbReference type="ChEBI" id="CHEBI:57856"/>
        <dbReference type="ChEBI" id="CHEBI:59789"/>
        <dbReference type="ChEBI" id="CHEBI:85452"/>
        <dbReference type="ChEBI" id="CHEBI:137933"/>
        <dbReference type="EC" id="2.1.1.113"/>
    </reaction>
</comment>
<dbReference type="InterPro" id="IPR002941">
    <property type="entry name" value="DNA_methylase_N4/N6"/>
</dbReference>
<dbReference type="GO" id="GO:0032259">
    <property type="term" value="P:methylation"/>
    <property type="evidence" value="ECO:0007669"/>
    <property type="project" value="UniProtKB-KW"/>
</dbReference>
<dbReference type="InterPro" id="IPR001091">
    <property type="entry name" value="RM_Methyltransferase"/>
</dbReference>
<dbReference type="InterPro" id="IPR029063">
    <property type="entry name" value="SAM-dependent_MTases_sf"/>
</dbReference>
<evidence type="ECO:0000256" key="5">
    <source>
        <dbReference type="ARBA" id="ARBA00022747"/>
    </source>
</evidence>
<dbReference type="EC" id="2.1.1.-" evidence="8"/>
<gene>
    <name evidence="10" type="ORF">COS11_05410</name>
</gene>
<keyword evidence="5" id="KW-0680">Restriction system</keyword>
<dbReference type="InterPro" id="IPR017985">
    <property type="entry name" value="MeTrfase_CN4_CS"/>
</dbReference>
<dbReference type="SUPFAM" id="SSF48371">
    <property type="entry name" value="ARM repeat"/>
    <property type="match status" value="1"/>
</dbReference>
<keyword evidence="10" id="KW-0540">Nuclease</keyword>
<dbReference type="GO" id="GO:0003677">
    <property type="term" value="F:DNA binding"/>
    <property type="evidence" value="ECO:0007669"/>
    <property type="project" value="UniProtKB-KW"/>
</dbReference>
<name>A0A2M7E7V5_9BACT</name>
<keyword evidence="10" id="KW-0378">Hydrolase</keyword>
<evidence type="ECO:0000313" key="10">
    <source>
        <dbReference type="EMBL" id="PIV63827.1"/>
    </source>
</evidence>
<sequence>MNRSLLSKQINKELIDELKNNTQVLLSFLQNQNDGTIVYALEKLGKLENGYSKEPLLSLLNNQNENIRTLSIKNLAKIGDVSLLPTFVKYARLDESTEVRRESVSAVGRLRNEKAIPVLIEFLKDNDPKVVMQAIRGLLVFSQREEVKNELKKLIDHPNELIKEVINKEVNGIQYKSNNSQKHDEFPFSLKNTVVHGDVQKILKHVPDESIHLTFTSPPYYNARDYSIYQSYDEYLKFLENTFKEVHRVTKEGRFFVLNTSPIIIPRISRAHASKRYPIPYDIHPLLVKMGWEFIDDIVWLKPEACVKNRNAGFLQHRKPLAYKPNAVTEMLMVYRKKSDKLIDWNIQQYSWDKVKKSKVLDKYETTNVWRIDPTFDKIHSAVFPIELCNRVVKYYSFIGDLIFDPFAGSGTLGRAALNLNRHFFLTEKESKYINRIKEELNKSDNLFSFKDSQPSFVDLENFIKSIKGTI</sequence>
<proteinExistence type="inferred from homology"/>
<dbReference type="Gene3D" id="1.25.10.10">
    <property type="entry name" value="Leucine-rich Repeat Variant"/>
    <property type="match status" value="1"/>
</dbReference>
<comment type="caution">
    <text evidence="10">The sequence shown here is derived from an EMBL/GenBank/DDBJ whole genome shotgun (WGS) entry which is preliminary data.</text>
</comment>
<keyword evidence="2" id="KW-0489">Methyltransferase</keyword>
<evidence type="ECO:0000256" key="3">
    <source>
        <dbReference type="ARBA" id="ARBA00022679"/>
    </source>
</evidence>
<evidence type="ECO:0000256" key="2">
    <source>
        <dbReference type="ARBA" id="ARBA00022603"/>
    </source>
</evidence>
<dbReference type="GO" id="GO:0009307">
    <property type="term" value="P:DNA restriction-modification system"/>
    <property type="evidence" value="ECO:0007669"/>
    <property type="project" value="UniProtKB-KW"/>
</dbReference>
<dbReference type="InterPro" id="IPR011989">
    <property type="entry name" value="ARM-like"/>
</dbReference>
<dbReference type="GO" id="GO:0008170">
    <property type="term" value="F:N-methyltransferase activity"/>
    <property type="evidence" value="ECO:0007669"/>
    <property type="project" value="InterPro"/>
</dbReference>
<keyword evidence="10" id="KW-0255">Endonuclease</keyword>
<dbReference type="GO" id="GO:0004519">
    <property type="term" value="F:endonuclease activity"/>
    <property type="evidence" value="ECO:0007669"/>
    <property type="project" value="UniProtKB-KW"/>
</dbReference>
<evidence type="ECO:0000256" key="4">
    <source>
        <dbReference type="ARBA" id="ARBA00022691"/>
    </source>
</evidence>
<dbReference type="Pfam" id="PF01555">
    <property type="entry name" value="N6_N4_Mtase"/>
    <property type="match status" value="1"/>
</dbReference>
<comment type="similarity">
    <text evidence="1">Belongs to the N(4)/N(6)-methyltransferase family. N(4) subfamily.</text>
</comment>
<evidence type="ECO:0000256" key="1">
    <source>
        <dbReference type="ARBA" id="ARBA00010203"/>
    </source>
</evidence>
<reference evidence="11" key="1">
    <citation type="submission" date="2017-09" db="EMBL/GenBank/DDBJ databases">
        <title>Depth-based differentiation of microbial function through sediment-hosted aquifers and enrichment of novel symbionts in the deep terrestrial subsurface.</title>
        <authorList>
            <person name="Probst A.J."/>
            <person name="Ladd B."/>
            <person name="Jarett J.K."/>
            <person name="Geller-Mcgrath D.E."/>
            <person name="Sieber C.M.K."/>
            <person name="Emerson J.B."/>
            <person name="Anantharaman K."/>
            <person name="Thomas B.C."/>
            <person name="Malmstrom R."/>
            <person name="Stieglmeier M."/>
            <person name="Klingl A."/>
            <person name="Woyke T."/>
            <person name="Ryan C.M."/>
            <person name="Banfield J.F."/>
        </authorList>
    </citation>
    <scope>NUCLEOTIDE SEQUENCE [LARGE SCALE GENOMIC DNA]</scope>
</reference>